<keyword evidence="2" id="KW-1185">Reference proteome</keyword>
<dbReference type="InterPro" id="IPR016947">
    <property type="entry name" value="UCP030140"/>
</dbReference>
<dbReference type="CDD" id="cd11527">
    <property type="entry name" value="NTP-PPase_dUTPase"/>
    <property type="match status" value="1"/>
</dbReference>
<gene>
    <name evidence="1" type="ORF">HNQ94_000479</name>
</gene>
<sequence>MEWGLLYRLQDELDARIKQEHQLTSQDVVQDKILALLVELGELANETRCFKFWSKKGPSENAVILEEYVDGLHFILSLGLELGYTTEHLPLNQKLHKINVTNVFIHVYERIIAFQQNKTEENYFLVFSAYIYLGELLGFEEKMIQQAYMKKNEVNHARQDKGY</sequence>
<dbReference type="Gene3D" id="1.10.4010.10">
    <property type="entry name" value="Type II deoxyuridine triphosphatase"/>
    <property type="match status" value="1"/>
</dbReference>
<dbReference type="AlphaFoldDB" id="A0A841Q2Z8"/>
<organism evidence="1 2">
    <name type="scientific">Salirhabdus euzebyi</name>
    <dbReference type="NCBI Taxonomy" id="394506"/>
    <lineage>
        <taxon>Bacteria</taxon>
        <taxon>Bacillati</taxon>
        <taxon>Bacillota</taxon>
        <taxon>Bacilli</taxon>
        <taxon>Bacillales</taxon>
        <taxon>Bacillaceae</taxon>
        <taxon>Salirhabdus</taxon>
    </lineage>
</organism>
<dbReference type="InterPro" id="IPR014871">
    <property type="entry name" value="dUTPase/dCTP_pyrophosphatase"/>
</dbReference>
<evidence type="ECO:0000313" key="1">
    <source>
        <dbReference type="EMBL" id="MBB6452058.1"/>
    </source>
</evidence>
<comment type="caution">
    <text evidence="1">The sequence shown here is derived from an EMBL/GenBank/DDBJ whole genome shotgun (WGS) entry which is preliminary data.</text>
</comment>
<name>A0A841Q2Z8_9BACI</name>
<dbReference type="PIRSF" id="PIRSF030140">
    <property type="entry name" value="UCP030140"/>
    <property type="match status" value="1"/>
</dbReference>
<dbReference type="Proteomes" id="UP000581688">
    <property type="component" value="Unassembled WGS sequence"/>
</dbReference>
<evidence type="ECO:0000313" key="2">
    <source>
        <dbReference type="Proteomes" id="UP000581688"/>
    </source>
</evidence>
<protein>
    <submittedName>
        <fullName evidence="1">Dimeric dUTPase (All-alpha-NTP-PPase superfamily)</fullName>
    </submittedName>
</protein>
<dbReference type="Pfam" id="PF08761">
    <property type="entry name" value="dUTPase_2"/>
    <property type="match status" value="1"/>
</dbReference>
<dbReference type="EMBL" id="JACHGH010000001">
    <property type="protein sequence ID" value="MBB6452058.1"/>
    <property type="molecule type" value="Genomic_DNA"/>
</dbReference>
<reference evidence="1 2" key="1">
    <citation type="submission" date="2020-08" db="EMBL/GenBank/DDBJ databases">
        <title>Genomic Encyclopedia of Type Strains, Phase IV (KMG-IV): sequencing the most valuable type-strain genomes for metagenomic binning, comparative biology and taxonomic classification.</title>
        <authorList>
            <person name="Goeker M."/>
        </authorList>
    </citation>
    <scope>NUCLEOTIDE SEQUENCE [LARGE SCALE GENOMIC DNA]</scope>
    <source>
        <strain evidence="1 2">DSM 19612</strain>
    </source>
</reference>
<dbReference type="RefSeq" id="WP_174494393.1">
    <property type="nucleotide sequence ID" value="NZ_CADDWK010000001.1"/>
</dbReference>
<proteinExistence type="predicted"/>
<accession>A0A841Q2Z8</accession>
<dbReference type="SUPFAM" id="SSF101386">
    <property type="entry name" value="all-alpha NTP pyrophosphatases"/>
    <property type="match status" value="1"/>
</dbReference>